<comment type="caution">
    <text evidence="5">The sequence shown here is derived from an EMBL/GenBank/DDBJ whole genome shotgun (WGS) entry which is preliminary data.</text>
</comment>
<dbReference type="PANTHER" id="PTHR21681:SF0">
    <property type="entry name" value="EUKARYOTIC TRANSLATION INITIATION FACTOR 3 SUBUNIT J"/>
    <property type="match status" value="1"/>
</dbReference>
<dbReference type="Gene3D" id="1.10.246.60">
    <property type="entry name" value="Eukaryotic translation initiation factor 3 like domains"/>
    <property type="match status" value="1"/>
</dbReference>
<keyword evidence="6" id="KW-1185">Reference proteome</keyword>
<protein>
    <submittedName>
        <fullName evidence="5">Uncharacterized protein</fullName>
    </submittedName>
</protein>
<evidence type="ECO:0000313" key="5">
    <source>
        <dbReference type="EMBL" id="KAK2951788.1"/>
    </source>
</evidence>
<proteinExistence type="predicted"/>
<dbReference type="InterPro" id="IPR013906">
    <property type="entry name" value="eIF3j"/>
</dbReference>
<evidence type="ECO:0000256" key="3">
    <source>
        <dbReference type="ARBA" id="ARBA00022917"/>
    </source>
</evidence>
<name>A0ABQ9XH53_9EUKA</name>
<keyword evidence="2" id="KW-0396">Initiation factor</keyword>
<evidence type="ECO:0000313" key="6">
    <source>
        <dbReference type="Proteomes" id="UP001281761"/>
    </source>
</evidence>
<sequence>MQTLVTWILDGNSFDEETANYAARFLQNLTPKAISTLNIVQLLLDMVPTPGRTCEGFVKSMHVLLSCGNRVVLLTTLHFVRSVIHQAFDTLLLDFLNSGFFTGLTSDFQKLEIHYNWHNVNLIRIAVYCIAPVLPSRLSKTSKHTKLSKHQLFRVLHEKMVKPLRPLLLSLCGHALELRDESDADDACNFVSQLLLIAPFHEPLFAELSSIPLSFALSNWLPTLTHRYLKRYLLRALNRTLEYWGRLEDEKVLRSRTLLEQLVAEGMEDGLEIHIAWNDADDKQSLGFALKSTVEIGWNGALEGILSDEEDDDDDDPDTDDDDCDDNGDDDDDEQEDPEDDLSSSDLDLLAFVLAGVKFREFFDVQLGNEETFVKEVDHGLDQMSDDLEDWEKELEQAENEQTEEETKTEEPAPSKQAGDSKPADSQAPSSGATAQTAAPSNVVNIDPFGSSTDEKEQEETVMQTLDAFNPETFEQFELFGELLAAKLTSLRSNKYFVGMMKNVSKEVFEDMKIEAIQEMGNHFTVLKNEKIKATRDQRKKKGAGKITVKSGKQGKHDWDDDDGGYDPLDDLM</sequence>
<feature type="region of interest" description="Disordered" evidence="4">
    <location>
        <begin position="306"/>
        <end position="344"/>
    </location>
</feature>
<dbReference type="Pfam" id="PF08597">
    <property type="entry name" value="eIF3_subunit"/>
    <property type="match status" value="1"/>
</dbReference>
<gene>
    <name evidence="5" type="ORF">BLNAU_13281</name>
</gene>
<feature type="compositionally biased region" description="Acidic residues" evidence="4">
    <location>
        <begin position="394"/>
        <end position="404"/>
    </location>
</feature>
<evidence type="ECO:0000256" key="1">
    <source>
        <dbReference type="ARBA" id="ARBA00022490"/>
    </source>
</evidence>
<feature type="region of interest" description="Disordered" evidence="4">
    <location>
        <begin position="394"/>
        <end position="462"/>
    </location>
</feature>
<keyword evidence="3" id="KW-0648">Protein biosynthesis</keyword>
<keyword evidence="1" id="KW-0963">Cytoplasm</keyword>
<feature type="region of interest" description="Disordered" evidence="4">
    <location>
        <begin position="535"/>
        <end position="573"/>
    </location>
</feature>
<feature type="compositionally biased region" description="Acidic residues" evidence="4">
    <location>
        <begin position="306"/>
        <end position="343"/>
    </location>
</feature>
<accession>A0ABQ9XH53</accession>
<reference evidence="5 6" key="1">
    <citation type="journal article" date="2022" name="bioRxiv">
        <title>Genomics of Preaxostyla Flagellates Illuminates Evolutionary Transitions and the Path Towards Mitochondrial Loss.</title>
        <authorList>
            <person name="Novak L.V.F."/>
            <person name="Treitli S.C."/>
            <person name="Pyrih J."/>
            <person name="Halakuc P."/>
            <person name="Pipaliya S.V."/>
            <person name="Vacek V."/>
            <person name="Brzon O."/>
            <person name="Soukal P."/>
            <person name="Eme L."/>
            <person name="Dacks J.B."/>
            <person name="Karnkowska A."/>
            <person name="Elias M."/>
            <person name="Hampl V."/>
        </authorList>
    </citation>
    <scope>NUCLEOTIDE SEQUENCE [LARGE SCALE GENOMIC DNA]</scope>
    <source>
        <strain evidence="5">NAU3</strain>
        <tissue evidence="5">Gut</tissue>
    </source>
</reference>
<evidence type="ECO:0000256" key="2">
    <source>
        <dbReference type="ARBA" id="ARBA00022540"/>
    </source>
</evidence>
<feature type="compositionally biased region" description="Polar residues" evidence="4">
    <location>
        <begin position="427"/>
        <end position="444"/>
    </location>
</feature>
<dbReference type="Proteomes" id="UP001281761">
    <property type="component" value="Unassembled WGS sequence"/>
</dbReference>
<feature type="compositionally biased region" description="Acidic residues" evidence="4">
    <location>
        <begin position="560"/>
        <end position="573"/>
    </location>
</feature>
<dbReference type="EMBL" id="JARBJD010000113">
    <property type="protein sequence ID" value="KAK2951788.1"/>
    <property type="molecule type" value="Genomic_DNA"/>
</dbReference>
<organism evidence="5 6">
    <name type="scientific">Blattamonas nauphoetae</name>
    <dbReference type="NCBI Taxonomy" id="2049346"/>
    <lineage>
        <taxon>Eukaryota</taxon>
        <taxon>Metamonada</taxon>
        <taxon>Preaxostyla</taxon>
        <taxon>Oxymonadida</taxon>
        <taxon>Blattamonas</taxon>
    </lineage>
</organism>
<dbReference type="PANTHER" id="PTHR21681">
    <property type="entry name" value="EUKARYOTIC TRANSLATION INITIATION FACTOR 3 SUBUNIT J"/>
    <property type="match status" value="1"/>
</dbReference>
<dbReference type="InterPro" id="IPR023194">
    <property type="entry name" value="eIF3-like_dom_sf"/>
</dbReference>
<evidence type="ECO:0000256" key="4">
    <source>
        <dbReference type="SAM" id="MobiDB-lite"/>
    </source>
</evidence>